<gene>
    <name evidence="1" type="ORF">GSI_09871</name>
</gene>
<accession>A0A2G8S2M0</accession>
<dbReference type="AlphaFoldDB" id="A0A2G8S2M0"/>
<organism evidence="1 2">
    <name type="scientific">Ganoderma sinense ZZ0214-1</name>
    <dbReference type="NCBI Taxonomy" id="1077348"/>
    <lineage>
        <taxon>Eukaryota</taxon>
        <taxon>Fungi</taxon>
        <taxon>Dikarya</taxon>
        <taxon>Basidiomycota</taxon>
        <taxon>Agaricomycotina</taxon>
        <taxon>Agaricomycetes</taxon>
        <taxon>Polyporales</taxon>
        <taxon>Polyporaceae</taxon>
        <taxon>Ganoderma</taxon>
    </lineage>
</organism>
<sequence length="147" mass="16215">MSKNFWASVDHIAVSPDGRAVLSGCSDGSVVVRQMHNIISMEDQDNGFFQLKANHVTSVVDPMIPSSLFDHRARTAPARPPEIRHLQEQDLVSREFRDLRLGEFLEGDFAPLDQENEIMDANTPMIDGESTKSGFMATATAVGISKL</sequence>
<keyword evidence="2" id="KW-1185">Reference proteome</keyword>
<evidence type="ECO:0000313" key="1">
    <source>
        <dbReference type="EMBL" id="PIL28020.1"/>
    </source>
</evidence>
<dbReference type="EMBL" id="AYKW01000030">
    <property type="protein sequence ID" value="PIL28020.1"/>
    <property type="molecule type" value="Genomic_DNA"/>
</dbReference>
<reference evidence="1 2" key="1">
    <citation type="journal article" date="2015" name="Sci. Rep.">
        <title>Chromosome-level genome map provides insights into diverse defense mechanisms in the medicinal fungus Ganoderma sinense.</title>
        <authorList>
            <person name="Zhu Y."/>
            <person name="Xu J."/>
            <person name="Sun C."/>
            <person name="Zhou S."/>
            <person name="Xu H."/>
            <person name="Nelson D.R."/>
            <person name="Qian J."/>
            <person name="Song J."/>
            <person name="Luo H."/>
            <person name="Xiang L."/>
            <person name="Li Y."/>
            <person name="Xu Z."/>
            <person name="Ji A."/>
            <person name="Wang L."/>
            <person name="Lu S."/>
            <person name="Hayward A."/>
            <person name="Sun W."/>
            <person name="Li X."/>
            <person name="Schwartz D.C."/>
            <person name="Wang Y."/>
            <person name="Chen S."/>
        </authorList>
    </citation>
    <scope>NUCLEOTIDE SEQUENCE [LARGE SCALE GENOMIC DNA]</scope>
    <source>
        <strain evidence="1 2">ZZ0214-1</strain>
    </source>
</reference>
<dbReference type="Proteomes" id="UP000230002">
    <property type="component" value="Unassembled WGS sequence"/>
</dbReference>
<name>A0A2G8S2M0_9APHY</name>
<comment type="caution">
    <text evidence="1">The sequence shown here is derived from an EMBL/GenBank/DDBJ whole genome shotgun (WGS) entry which is preliminary data.</text>
</comment>
<proteinExistence type="predicted"/>
<protein>
    <submittedName>
        <fullName evidence="1">Uncharacterized protein</fullName>
    </submittedName>
</protein>
<evidence type="ECO:0000313" key="2">
    <source>
        <dbReference type="Proteomes" id="UP000230002"/>
    </source>
</evidence>